<dbReference type="EMBL" id="PKQI01000004">
    <property type="protein sequence ID" value="NNV23195.1"/>
    <property type="molecule type" value="Genomic_DNA"/>
</dbReference>
<dbReference type="STRING" id="419475.A8A54_21105"/>
<dbReference type="PANTHER" id="PTHR18964:SF149">
    <property type="entry name" value="BIFUNCTIONAL UDP-N-ACETYLGLUCOSAMINE 2-EPIMERASE_N-ACETYLMANNOSAMINE KINASE"/>
    <property type="match status" value="1"/>
</dbReference>
<evidence type="ECO:0000313" key="6">
    <source>
        <dbReference type="Proteomes" id="UP000526233"/>
    </source>
</evidence>
<evidence type="ECO:0000313" key="5">
    <source>
        <dbReference type="Proteomes" id="UP000216188"/>
    </source>
</evidence>
<dbReference type="RefSeq" id="WP_007881675.1">
    <property type="nucleotide sequence ID" value="NZ_CAXURC020000003.1"/>
</dbReference>
<name>A0A1A9FTW3_9HYPH</name>
<evidence type="ECO:0000256" key="2">
    <source>
        <dbReference type="SAM" id="MobiDB-lite"/>
    </source>
</evidence>
<dbReference type="Gene3D" id="3.30.420.40">
    <property type="match status" value="2"/>
</dbReference>
<dbReference type="SUPFAM" id="SSF53067">
    <property type="entry name" value="Actin-like ATPase domain"/>
    <property type="match status" value="1"/>
</dbReference>
<feature type="region of interest" description="Disordered" evidence="2">
    <location>
        <begin position="1"/>
        <end position="26"/>
    </location>
</feature>
<dbReference type="OrthoDB" id="49685at2"/>
<dbReference type="InterPro" id="IPR043129">
    <property type="entry name" value="ATPase_NBD"/>
</dbReference>
<dbReference type="AlphaFoldDB" id="A0A1A9FTW3"/>
<dbReference type="Proteomes" id="UP000216188">
    <property type="component" value="Unassembled WGS sequence"/>
</dbReference>
<sequence length="407" mass="43493">MKSKATTSPAIAHADTQPITLGKNPERIRDHNRRVVLDVVRRHGPVGRMHIARLTHLTAQAIANIVDELVAENFLMQLGRLKTGRGQPPIQFAVNPSGAMTIGIEMGSTHIVTTVLDLSGVPRKQQVHLMGDTRPDALCAQLRIEIDRIKTEFDARLLGIGVVMPGPFGIEGMTSVGPTTLPGWAGIDAADVLSQAFAEPVIVENDANAAAVGERLFGAGRAVSNFAMIYFGAGIGLGMIQDGAPFRGAFGNAGEIGHISIVPGGRPCSCGQHGCLETYSSVHVLKERLSNAGLFDVSFDKLSELLRDKNPVVLDWIADAAKHLAQMIAIIENILDPETVVLGGMLPDPLIDSLILHMDQLPISVANRNGRMLPRVLRGQTGQFTAALGAASMPMFEVMTPKLDTNL</sequence>
<evidence type="ECO:0000313" key="3">
    <source>
        <dbReference type="EMBL" id="NNV23195.1"/>
    </source>
</evidence>
<dbReference type="Gene3D" id="1.10.10.10">
    <property type="entry name" value="Winged helix-like DNA-binding domain superfamily/Winged helix DNA-binding domain"/>
    <property type="match status" value="1"/>
</dbReference>
<dbReference type="SUPFAM" id="SSF46785">
    <property type="entry name" value="Winged helix' DNA-binding domain"/>
    <property type="match status" value="1"/>
</dbReference>
<dbReference type="InterPro" id="IPR036390">
    <property type="entry name" value="WH_DNA-bd_sf"/>
</dbReference>
<dbReference type="Proteomes" id="UP000526233">
    <property type="component" value="Unassembled WGS sequence"/>
</dbReference>
<evidence type="ECO:0000256" key="1">
    <source>
        <dbReference type="ARBA" id="ARBA00006479"/>
    </source>
</evidence>
<dbReference type="InterPro" id="IPR000600">
    <property type="entry name" value="ROK"/>
</dbReference>
<dbReference type="EMBL" id="NNRM01000044">
    <property type="protein sequence ID" value="OYR22639.1"/>
    <property type="molecule type" value="Genomic_DNA"/>
</dbReference>
<evidence type="ECO:0000313" key="4">
    <source>
        <dbReference type="EMBL" id="OYR22639.1"/>
    </source>
</evidence>
<comment type="caution">
    <text evidence="4">The sequence shown here is derived from an EMBL/GenBank/DDBJ whole genome shotgun (WGS) entry which is preliminary data.</text>
</comment>
<keyword evidence="5" id="KW-1185">Reference proteome</keyword>
<organism evidence="4 5">
    <name type="scientific">Brucella pseudogrignonensis</name>
    <dbReference type="NCBI Taxonomy" id="419475"/>
    <lineage>
        <taxon>Bacteria</taxon>
        <taxon>Pseudomonadati</taxon>
        <taxon>Pseudomonadota</taxon>
        <taxon>Alphaproteobacteria</taxon>
        <taxon>Hyphomicrobiales</taxon>
        <taxon>Brucellaceae</taxon>
        <taxon>Brucella/Ochrobactrum group</taxon>
        <taxon>Brucella</taxon>
    </lineage>
</organism>
<dbReference type="KEGG" id="ops:A8A54_21105"/>
<proteinExistence type="inferred from homology"/>
<gene>
    <name evidence="4" type="ORF">CEV34_4471</name>
    <name evidence="3" type="ORF">EHE22_22615</name>
</gene>
<dbReference type="PANTHER" id="PTHR18964">
    <property type="entry name" value="ROK (REPRESSOR, ORF, KINASE) FAMILY"/>
    <property type="match status" value="1"/>
</dbReference>
<protein>
    <submittedName>
        <fullName evidence="4">ROK family protein</fullName>
    </submittedName>
</protein>
<comment type="similarity">
    <text evidence="1">Belongs to the ROK (NagC/XylR) family.</text>
</comment>
<reference evidence="3 6" key="2">
    <citation type="submission" date="2018-11" db="EMBL/GenBank/DDBJ databases">
        <title>Genome sequencing and analysis.</title>
        <authorList>
            <person name="Huang Y.-T."/>
        </authorList>
    </citation>
    <scope>NUCLEOTIDE SEQUENCE [LARGE SCALE GENOMIC DNA]</scope>
    <source>
        <strain evidence="3 6">SHIN</strain>
    </source>
</reference>
<reference evidence="4 5" key="1">
    <citation type="submission" date="2017-07" db="EMBL/GenBank/DDBJ databases">
        <title>Phylogenetic study on the rhizospheric bacterium Ochrobactrum sp. A44.</title>
        <authorList>
            <person name="Krzyzanowska D.M."/>
            <person name="Ossowicki A."/>
            <person name="Rajewska M."/>
            <person name="Maciag T."/>
            <person name="Kaczynski Z."/>
            <person name="Czerwicka M."/>
            <person name="Jafra S."/>
        </authorList>
    </citation>
    <scope>NUCLEOTIDE SEQUENCE [LARGE SCALE GENOMIC DNA]</scope>
    <source>
        <strain evidence="4 5">CCUG 30717</strain>
    </source>
</reference>
<accession>A0A1A9FTW3</accession>
<dbReference type="InterPro" id="IPR036388">
    <property type="entry name" value="WH-like_DNA-bd_sf"/>
</dbReference>
<dbReference type="Pfam" id="PF00480">
    <property type="entry name" value="ROK"/>
    <property type="match status" value="1"/>
</dbReference>